<keyword evidence="4 8" id="KW-1133">Transmembrane helix</keyword>
<dbReference type="SUPFAM" id="SSF103473">
    <property type="entry name" value="MFS general substrate transporter"/>
    <property type="match status" value="1"/>
</dbReference>
<dbReference type="OMA" id="VAGWMSY"/>
<feature type="transmembrane region" description="Helical" evidence="8">
    <location>
        <begin position="488"/>
        <end position="507"/>
    </location>
</feature>
<feature type="transmembrane region" description="Helical" evidence="8">
    <location>
        <begin position="240"/>
        <end position="260"/>
    </location>
</feature>
<evidence type="ECO:0000256" key="8">
    <source>
        <dbReference type="SAM" id="Phobius"/>
    </source>
</evidence>
<dbReference type="PANTHER" id="PTHR23505:SF9">
    <property type="entry name" value="PROTEIN, PUTATIVE-RELATED"/>
    <property type="match status" value="1"/>
</dbReference>
<evidence type="ECO:0000256" key="6">
    <source>
        <dbReference type="ARBA" id="ARBA00024338"/>
    </source>
</evidence>
<keyword evidence="2" id="KW-0813">Transport</keyword>
<comment type="similarity">
    <text evidence="6">Belongs to the major facilitator superfamily. Spinster (TC 2.A.1.49) family.</text>
</comment>
<feature type="transmembrane region" description="Helical" evidence="8">
    <location>
        <begin position="382"/>
        <end position="405"/>
    </location>
</feature>
<protein>
    <recommendedName>
        <fullName evidence="9">Major facilitator superfamily (MFS) profile domain-containing protein</fullName>
    </recommendedName>
</protein>
<feature type="domain" description="Major facilitator superfamily (MFS) profile" evidence="9">
    <location>
        <begin position="14"/>
        <end position="533"/>
    </location>
</feature>
<feature type="transmembrane region" description="Helical" evidence="8">
    <location>
        <begin position="513"/>
        <end position="532"/>
    </location>
</feature>
<feature type="transmembrane region" description="Helical" evidence="8">
    <location>
        <begin position="176"/>
        <end position="200"/>
    </location>
</feature>
<dbReference type="InterPro" id="IPR036259">
    <property type="entry name" value="MFS_trans_sf"/>
</dbReference>
<evidence type="ECO:0000256" key="3">
    <source>
        <dbReference type="ARBA" id="ARBA00022692"/>
    </source>
</evidence>
<gene>
    <name evidence="10" type="ORF">KFE25_009281</name>
</gene>
<dbReference type="AlphaFoldDB" id="A0A8J5Y3H8"/>
<dbReference type="EMBL" id="JAGTXO010000001">
    <property type="protein sequence ID" value="KAG8470860.1"/>
    <property type="molecule type" value="Genomic_DNA"/>
</dbReference>
<evidence type="ECO:0000256" key="2">
    <source>
        <dbReference type="ARBA" id="ARBA00022448"/>
    </source>
</evidence>
<feature type="transmembrane region" description="Helical" evidence="8">
    <location>
        <begin position="345"/>
        <end position="367"/>
    </location>
</feature>
<feature type="transmembrane region" description="Helical" evidence="8">
    <location>
        <begin position="417"/>
        <end position="438"/>
    </location>
</feature>
<keyword evidence="11" id="KW-1185">Reference proteome</keyword>
<feature type="compositionally biased region" description="Gly residues" evidence="7">
    <location>
        <begin position="609"/>
        <end position="623"/>
    </location>
</feature>
<feature type="region of interest" description="Disordered" evidence="7">
    <location>
        <begin position="604"/>
        <end position="624"/>
    </location>
</feature>
<dbReference type="InterPro" id="IPR020846">
    <property type="entry name" value="MFS_dom"/>
</dbReference>
<dbReference type="Pfam" id="PF07690">
    <property type="entry name" value="MFS_1"/>
    <property type="match status" value="1"/>
</dbReference>
<dbReference type="OrthoDB" id="6770063at2759"/>
<evidence type="ECO:0000313" key="11">
    <source>
        <dbReference type="Proteomes" id="UP000751190"/>
    </source>
</evidence>
<dbReference type="Proteomes" id="UP000751190">
    <property type="component" value="Unassembled WGS sequence"/>
</dbReference>
<keyword evidence="3 8" id="KW-0812">Transmembrane</keyword>
<dbReference type="PROSITE" id="PS50850">
    <property type="entry name" value="MFS"/>
    <property type="match status" value="1"/>
</dbReference>
<dbReference type="InterPro" id="IPR044770">
    <property type="entry name" value="MFS_spinster-like"/>
</dbReference>
<feature type="transmembrane region" description="Helical" evidence="8">
    <location>
        <begin position="141"/>
        <end position="164"/>
    </location>
</feature>
<comment type="subcellular location">
    <subcellularLocation>
        <location evidence="1">Membrane</location>
        <topology evidence="1">Multi-pass membrane protein</topology>
    </subcellularLocation>
</comment>
<feature type="transmembrane region" description="Helical" evidence="8">
    <location>
        <begin position="444"/>
        <end position="467"/>
    </location>
</feature>
<feature type="region of interest" description="Disordered" evidence="7">
    <location>
        <begin position="64"/>
        <end position="118"/>
    </location>
</feature>
<evidence type="ECO:0000256" key="4">
    <source>
        <dbReference type="ARBA" id="ARBA00022989"/>
    </source>
</evidence>
<dbReference type="PANTHER" id="PTHR23505">
    <property type="entry name" value="SPINSTER"/>
    <property type="match status" value="1"/>
</dbReference>
<evidence type="ECO:0000256" key="5">
    <source>
        <dbReference type="ARBA" id="ARBA00023136"/>
    </source>
</evidence>
<organism evidence="10 11">
    <name type="scientific">Diacronema lutheri</name>
    <name type="common">Unicellular marine alga</name>
    <name type="synonym">Monochrysis lutheri</name>
    <dbReference type="NCBI Taxonomy" id="2081491"/>
    <lineage>
        <taxon>Eukaryota</taxon>
        <taxon>Haptista</taxon>
        <taxon>Haptophyta</taxon>
        <taxon>Pavlovophyceae</taxon>
        <taxon>Pavlovales</taxon>
        <taxon>Pavlovaceae</taxon>
        <taxon>Diacronema</taxon>
    </lineage>
</organism>
<evidence type="ECO:0000313" key="10">
    <source>
        <dbReference type="EMBL" id="KAG8470860.1"/>
    </source>
</evidence>
<dbReference type="GO" id="GO:0016020">
    <property type="term" value="C:membrane"/>
    <property type="evidence" value="ECO:0007669"/>
    <property type="project" value="UniProtKB-SubCell"/>
</dbReference>
<name>A0A8J5Y3H8_DIALT</name>
<keyword evidence="5 8" id="KW-0472">Membrane</keyword>
<dbReference type="InterPro" id="IPR011701">
    <property type="entry name" value="MFS"/>
</dbReference>
<evidence type="ECO:0000259" key="9">
    <source>
        <dbReference type="PROSITE" id="PS50850"/>
    </source>
</evidence>
<proteinExistence type="inferred from homology"/>
<comment type="caution">
    <text evidence="10">The sequence shown here is derived from an EMBL/GenBank/DDBJ whole genome shotgun (WGS) entry which is preliminary data.</text>
</comment>
<evidence type="ECO:0000256" key="1">
    <source>
        <dbReference type="ARBA" id="ARBA00004141"/>
    </source>
</evidence>
<sequence>MAGPAVAGWTPWTLFLLVFTTNLLTNFDSGALPAVLNQLRATPQHAPAAATSALAPVATEAAGAAAPPELAPPVAAEKPGRARGSQRAPSRLDSRATAPSATTATNEPFAANASGARDGPSGAVGAGVKGECVADCHGFSLGYFELGVLGALPYIALSLVSPLVGALLQRARVRRVLLIAVVTNGIACALFGLAPCAWLLQLTRFGVGLSQAFAVIYFPVWTDSKAPPESKTFYMSMMQAGVPLGIVFGYLTGGLLTSFLRTDHALVAGWRLPFLLQGAALVPLGLAFGTVPESMLQVSPDALPLASPTRRRSDEPNGAARLNAAAAIETLSVCAMLAELWRSKVYVYVLLCLTSIFFIVSGIQYWVTIFLTDHFGMAEPTVVVSFSLVSATGPLIGVLAGGWLVDRAGGYANHARCLRVLANYTVVGVALAAGIALIESAPVVIALIWLLLIVGGAVLAPATGVLLTAVPLSVRTFASAISMMAYNLLGYCLAPLLAGGVIELYGVHWGFRLVVSWVVFSCAFLFLAICAADRALIARTERECVGDDEEVTGEPVLGGLKAYAADKARRAAAVAAAVASAPMAEPAAVSRTFSLRRLRDGSFAVEPADGGGGGSSGDGGSGDGARLALELR</sequence>
<evidence type="ECO:0000256" key="7">
    <source>
        <dbReference type="SAM" id="MobiDB-lite"/>
    </source>
</evidence>
<feature type="compositionally biased region" description="Low complexity" evidence="7">
    <location>
        <begin position="96"/>
        <end position="105"/>
    </location>
</feature>
<reference evidence="10" key="1">
    <citation type="submission" date="2021-05" db="EMBL/GenBank/DDBJ databases">
        <title>The genome of the haptophyte Pavlova lutheri (Diacronema luteri, Pavlovales) - a model for lipid biosynthesis in eukaryotic algae.</title>
        <authorList>
            <person name="Hulatt C.J."/>
            <person name="Posewitz M.C."/>
        </authorList>
    </citation>
    <scope>NUCLEOTIDE SEQUENCE</scope>
    <source>
        <strain evidence="10">NIVA-4/92</strain>
    </source>
</reference>
<feature type="compositionally biased region" description="Low complexity" evidence="7">
    <location>
        <begin position="64"/>
        <end position="76"/>
    </location>
</feature>
<dbReference type="GO" id="GO:0022857">
    <property type="term" value="F:transmembrane transporter activity"/>
    <property type="evidence" value="ECO:0007669"/>
    <property type="project" value="InterPro"/>
</dbReference>
<dbReference type="Gene3D" id="1.20.1250.20">
    <property type="entry name" value="MFS general substrate transporter like domains"/>
    <property type="match status" value="1"/>
</dbReference>
<accession>A0A8J5Y3H8</accession>